<feature type="active site" description="Nucleophile" evidence="16">
    <location>
        <position position="264"/>
    </location>
</feature>
<evidence type="ECO:0000256" key="5">
    <source>
        <dbReference type="ARBA" id="ARBA00012520"/>
    </source>
</evidence>
<dbReference type="PANTHER" id="PTHR12978">
    <property type="entry name" value="HISTIDINE TRIAD HIT PROTEIN MEMBER"/>
    <property type="match status" value="1"/>
</dbReference>
<evidence type="ECO:0000256" key="4">
    <source>
        <dbReference type="ARBA" id="ARBA00011140"/>
    </source>
</evidence>
<evidence type="ECO:0000313" key="19">
    <source>
        <dbReference type="EMBL" id="ESO88401.1"/>
    </source>
</evidence>
<dbReference type="Pfam" id="PF11969">
    <property type="entry name" value="DcpS_C"/>
    <property type="match status" value="1"/>
</dbReference>
<dbReference type="FunFam" id="3.30.200.40:FF:000001">
    <property type="entry name" value="m7GpppX diphosphatase"/>
    <property type="match status" value="1"/>
</dbReference>
<feature type="compositionally biased region" description="Polar residues" evidence="18">
    <location>
        <begin position="1"/>
        <end position="11"/>
    </location>
</feature>
<accession>V4A584</accession>
<dbReference type="RefSeq" id="XP_009060811.1">
    <property type="nucleotide sequence ID" value="XM_009062563.1"/>
</dbReference>
<feature type="binding site" evidence="17">
    <location>
        <position position="193"/>
    </location>
    <ligand>
        <name>substrate</name>
    </ligand>
</feature>
<evidence type="ECO:0000256" key="3">
    <source>
        <dbReference type="ARBA" id="ARBA00010208"/>
    </source>
</evidence>
<dbReference type="SUPFAM" id="SSF54197">
    <property type="entry name" value="HIT-like"/>
    <property type="match status" value="1"/>
</dbReference>
<keyword evidence="10 15" id="KW-0378">Hydrolase</keyword>
<dbReference type="KEGG" id="lgi:LOTGIDRAFT_234493"/>
<keyword evidence="12" id="KW-0508">mRNA splicing</keyword>
<dbReference type="STRING" id="225164.V4A584"/>
<evidence type="ECO:0000256" key="17">
    <source>
        <dbReference type="PIRSR" id="PIRSR028973-2"/>
    </source>
</evidence>
<comment type="subcellular location">
    <subcellularLocation>
        <location evidence="2">Cytoplasm</location>
    </subcellularLocation>
    <subcellularLocation>
        <location evidence="1 15">Nucleus</location>
    </subcellularLocation>
</comment>
<dbReference type="GeneID" id="20249555"/>
<dbReference type="Gene3D" id="3.30.200.40">
    <property type="entry name" value="Scavenger mRNA decapping enzyme, N-terminal domain"/>
    <property type="match status" value="1"/>
</dbReference>
<evidence type="ECO:0000256" key="14">
    <source>
        <dbReference type="ARBA" id="ARBA00048222"/>
    </source>
</evidence>
<dbReference type="OrthoDB" id="10264956at2759"/>
<evidence type="ECO:0000256" key="13">
    <source>
        <dbReference type="ARBA" id="ARBA00023242"/>
    </source>
</evidence>
<dbReference type="HOGENOM" id="CLU_041045_2_0_1"/>
<evidence type="ECO:0000256" key="18">
    <source>
        <dbReference type="SAM" id="MobiDB-lite"/>
    </source>
</evidence>
<dbReference type="InterPro" id="IPR036265">
    <property type="entry name" value="HIT-like_sf"/>
</dbReference>
<dbReference type="InterPro" id="IPR011145">
    <property type="entry name" value="Scavenger_mRNA_decap_enz_N"/>
</dbReference>
<evidence type="ECO:0000256" key="1">
    <source>
        <dbReference type="ARBA" id="ARBA00004123"/>
    </source>
</evidence>
<dbReference type="PIRSF" id="PIRSF028973">
    <property type="entry name" value="Scavenger_mRNA_decap_enz"/>
    <property type="match status" value="1"/>
</dbReference>
<evidence type="ECO:0000256" key="6">
    <source>
        <dbReference type="ARBA" id="ARBA00015636"/>
    </source>
</evidence>
<dbReference type="GO" id="GO:0140932">
    <property type="term" value="F:5'-(N(7)-methyl 5'-triphosphoguanosine)-[mRNA] diphosphatase activity"/>
    <property type="evidence" value="ECO:0007669"/>
    <property type="project" value="UniProtKB-EC"/>
</dbReference>
<feature type="binding site" evidence="17">
    <location>
        <position position="173"/>
    </location>
    <ligand>
        <name>substrate</name>
    </ligand>
</feature>
<evidence type="ECO:0000256" key="11">
    <source>
        <dbReference type="ARBA" id="ARBA00022990"/>
    </source>
</evidence>
<feature type="binding site" evidence="17">
    <location>
        <position position="195"/>
    </location>
    <ligand>
        <name>substrate</name>
    </ligand>
</feature>
<evidence type="ECO:0000256" key="2">
    <source>
        <dbReference type="ARBA" id="ARBA00004496"/>
    </source>
</evidence>
<name>V4A584_LOTGI</name>
<dbReference type="GO" id="GO:0000932">
    <property type="term" value="C:P-body"/>
    <property type="evidence" value="ECO:0007669"/>
    <property type="project" value="TreeGrafter"/>
</dbReference>
<dbReference type="PANTHER" id="PTHR12978:SF0">
    <property type="entry name" value="M7GPPPX DIPHOSPHATASE"/>
    <property type="match status" value="1"/>
</dbReference>
<dbReference type="EMBL" id="KB202685">
    <property type="protein sequence ID" value="ESO88401.1"/>
    <property type="molecule type" value="Genomic_DNA"/>
</dbReference>
<feature type="region of interest" description="Disordered" evidence="18">
    <location>
        <begin position="1"/>
        <end position="31"/>
    </location>
</feature>
<keyword evidence="11" id="KW-0007">Acetylation</keyword>
<evidence type="ECO:0000256" key="16">
    <source>
        <dbReference type="PIRSR" id="PIRSR028973-1"/>
    </source>
</evidence>
<protein>
    <recommendedName>
        <fullName evidence="6 15">m7GpppX diphosphatase</fullName>
        <ecNumber evidence="5 15">3.6.1.59</ecNumber>
    </recommendedName>
</protein>
<reference evidence="19 20" key="1">
    <citation type="journal article" date="2013" name="Nature">
        <title>Insights into bilaterian evolution from three spiralian genomes.</title>
        <authorList>
            <person name="Simakov O."/>
            <person name="Marletaz F."/>
            <person name="Cho S.J."/>
            <person name="Edsinger-Gonzales E."/>
            <person name="Havlak P."/>
            <person name="Hellsten U."/>
            <person name="Kuo D.H."/>
            <person name="Larsson T."/>
            <person name="Lv J."/>
            <person name="Arendt D."/>
            <person name="Savage R."/>
            <person name="Osoegawa K."/>
            <person name="de Jong P."/>
            <person name="Grimwood J."/>
            <person name="Chapman J.A."/>
            <person name="Shapiro H."/>
            <person name="Aerts A."/>
            <person name="Otillar R.P."/>
            <person name="Terry A.Y."/>
            <person name="Boore J.L."/>
            <person name="Grigoriev I.V."/>
            <person name="Lindberg D.R."/>
            <person name="Seaver E.C."/>
            <person name="Weisblat D.A."/>
            <person name="Putnam N.H."/>
            <person name="Rokhsar D.S."/>
        </authorList>
    </citation>
    <scope>NUCLEOTIDE SEQUENCE [LARGE SCALE GENOMIC DNA]</scope>
</reference>
<gene>
    <name evidence="19" type="ORF">LOTGIDRAFT_234493</name>
</gene>
<comment type="function">
    <text evidence="15">Decapping scavenger enzyme that catalyzes the cleavage of a residual cap structure following the degradation of mRNAs by the 3'-&gt;5' exosome-mediated mRNA decay pathway.</text>
</comment>
<dbReference type="GO" id="GO:0006397">
    <property type="term" value="P:mRNA processing"/>
    <property type="evidence" value="ECO:0007669"/>
    <property type="project" value="UniProtKB-KW"/>
</dbReference>
<organism evidence="19 20">
    <name type="scientific">Lottia gigantea</name>
    <name type="common">Giant owl limpet</name>
    <dbReference type="NCBI Taxonomy" id="225164"/>
    <lineage>
        <taxon>Eukaryota</taxon>
        <taxon>Metazoa</taxon>
        <taxon>Spiralia</taxon>
        <taxon>Lophotrochozoa</taxon>
        <taxon>Mollusca</taxon>
        <taxon>Gastropoda</taxon>
        <taxon>Patellogastropoda</taxon>
        <taxon>Lottioidea</taxon>
        <taxon>Lottiidae</taxon>
        <taxon>Lottia</taxon>
    </lineage>
</organism>
<dbReference type="SUPFAM" id="SSF102860">
    <property type="entry name" value="mRNA decapping enzyme DcpS N-terminal domain"/>
    <property type="match status" value="1"/>
</dbReference>
<comment type="similarity">
    <text evidence="3 15">Belongs to the HIT family.</text>
</comment>
<keyword evidence="9 15" id="KW-0507">mRNA processing</keyword>
<comment type="subunit">
    <text evidence="4">Homodimer. Associates with components of the exosome multienzyme ribonuclease complex, such as EXOSC3 and EXOSC4. Interacts with NDOR1.</text>
</comment>
<dbReference type="AlphaFoldDB" id="V4A584"/>
<dbReference type="OMA" id="RAYFHYQ"/>
<dbReference type="GO" id="GO:0008380">
    <property type="term" value="P:RNA splicing"/>
    <property type="evidence" value="ECO:0007669"/>
    <property type="project" value="UniProtKB-KW"/>
</dbReference>
<evidence type="ECO:0000256" key="15">
    <source>
        <dbReference type="PIRNR" id="PIRNR028973"/>
    </source>
</evidence>
<dbReference type="Gene3D" id="3.30.428.10">
    <property type="entry name" value="HIT-like"/>
    <property type="match status" value="1"/>
</dbReference>
<evidence type="ECO:0000256" key="12">
    <source>
        <dbReference type="ARBA" id="ARBA00023187"/>
    </source>
</evidence>
<proteinExistence type="inferred from homology"/>
<dbReference type="GO" id="GO:0000340">
    <property type="term" value="F:RNA 7-methylguanosine cap binding"/>
    <property type="evidence" value="ECO:0007669"/>
    <property type="project" value="UniProtKB-UniRule"/>
</dbReference>
<dbReference type="FunFam" id="3.30.428.10:FF:000006">
    <property type="entry name" value="m7GpppX diphosphatase"/>
    <property type="match status" value="1"/>
</dbReference>
<dbReference type="GO" id="GO:0000290">
    <property type="term" value="P:deadenylation-dependent decapping of nuclear-transcribed mRNA"/>
    <property type="evidence" value="ECO:0007669"/>
    <property type="project" value="UniProtKB-UniRule"/>
</dbReference>
<keyword evidence="8" id="KW-0597">Phosphoprotein</keyword>
<feature type="binding site" evidence="17">
    <location>
        <position position="163"/>
    </location>
    <ligand>
        <name>substrate</name>
    </ligand>
</feature>
<evidence type="ECO:0000313" key="20">
    <source>
        <dbReference type="Proteomes" id="UP000030746"/>
    </source>
</evidence>
<keyword evidence="7" id="KW-0963">Cytoplasm</keyword>
<evidence type="ECO:0000256" key="10">
    <source>
        <dbReference type="ARBA" id="ARBA00022801"/>
    </source>
</evidence>
<evidence type="ECO:0000256" key="7">
    <source>
        <dbReference type="ARBA" id="ARBA00022490"/>
    </source>
</evidence>
<keyword evidence="13 15" id="KW-0539">Nucleus</keyword>
<dbReference type="GO" id="GO:0005634">
    <property type="term" value="C:nucleus"/>
    <property type="evidence" value="ECO:0007669"/>
    <property type="project" value="UniProtKB-SubCell"/>
</dbReference>
<evidence type="ECO:0000256" key="9">
    <source>
        <dbReference type="ARBA" id="ARBA00022664"/>
    </source>
</evidence>
<dbReference type="Pfam" id="PF05652">
    <property type="entry name" value="DcpS"/>
    <property type="match status" value="1"/>
</dbReference>
<comment type="catalytic activity">
    <reaction evidence="14 15">
        <text>a 5'-end (N(7)-methyl 5'-triphosphoguanosine)-ribonucleoside in mRNA + H2O = N(7)-methyl-GMP + a 5'-end diphospho-ribonucleoside in mRNA + 2 H(+)</text>
        <dbReference type="Rhea" id="RHEA:65388"/>
        <dbReference type="Rhea" id="RHEA-COMP:17165"/>
        <dbReference type="Rhea" id="RHEA-COMP:17167"/>
        <dbReference type="ChEBI" id="CHEBI:15377"/>
        <dbReference type="ChEBI" id="CHEBI:15378"/>
        <dbReference type="ChEBI" id="CHEBI:58285"/>
        <dbReference type="ChEBI" id="CHEBI:156461"/>
        <dbReference type="ChEBI" id="CHEBI:167616"/>
        <dbReference type="EC" id="3.6.1.59"/>
    </reaction>
</comment>
<sequence length="325" mass="37779">MASIEENGSNPKRQKLTDLPERGNADGAGDEDERGLFFKDFTTTSVLREDTKAKLMTLKGKFNGKDGDAVVLLEKLPFDKETVANLMSSSTMHQTLNNDIYSTYEAFPPTNFPDYKTTMIYPATEKHVIKYSEQDMYVVRETKDLYENVTKQCLEKNQFSIQWVYNILEKKCESERIVFEDPDPVNGFILLPDLKWNRKDLDSLYLVAITHNHIKSLRDLNKESLPLLKNILKSGTEAIEKEFNIPVSKLRIYVHYQPSYYHLHVHFSNLKFDAPGTDVLRAHLLDSIIENIEMDSQYYENKTLHYTVKENDVLHQAYKDHGYFK</sequence>
<feature type="binding site" evidence="17">
    <location>
        <begin position="255"/>
        <end position="266"/>
    </location>
    <ligand>
        <name>substrate</name>
    </ligand>
</feature>
<dbReference type="EC" id="3.6.1.59" evidence="5 15"/>
<dbReference type="InterPro" id="IPR008594">
    <property type="entry name" value="DcpS/DCS2"/>
</dbReference>
<keyword evidence="20" id="KW-1185">Reference proteome</keyword>
<dbReference type="Proteomes" id="UP000030746">
    <property type="component" value="Unassembled WGS sequence"/>
</dbReference>
<dbReference type="CTD" id="20249555"/>
<evidence type="ECO:0000256" key="8">
    <source>
        <dbReference type="ARBA" id="ARBA00022553"/>
    </source>
</evidence>
<feature type="compositionally biased region" description="Basic and acidic residues" evidence="18">
    <location>
        <begin position="15"/>
        <end position="24"/>
    </location>
</feature>